<dbReference type="PANTHER" id="PTHR39332">
    <property type="entry name" value="BLL4707 PROTEIN"/>
    <property type="match status" value="1"/>
</dbReference>
<evidence type="ECO:0000256" key="1">
    <source>
        <dbReference type="SAM" id="SignalP"/>
    </source>
</evidence>
<feature type="signal peptide" evidence="1">
    <location>
        <begin position="1"/>
        <end position="24"/>
    </location>
</feature>
<dbReference type="EMBL" id="CP048836">
    <property type="protein sequence ID" value="QID19233.1"/>
    <property type="molecule type" value="Genomic_DNA"/>
</dbReference>
<evidence type="ECO:0000313" key="3">
    <source>
        <dbReference type="Proteomes" id="UP000501991"/>
    </source>
</evidence>
<dbReference type="Proteomes" id="UP000501991">
    <property type="component" value="Chromosome"/>
</dbReference>
<dbReference type="CDD" id="cd07821">
    <property type="entry name" value="PYR_PYL_RCAR_like"/>
    <property type="match status" value="1"/>
</dbReference>
<name>A0A6C1B797_9RHOO</name>
<dbReference type="PANTHER" id="PTHR39332:SF7">
    <property type="entry name" value="SRPBCC FAMILY PROTEIN"/>
    <property type="match status" value="1"/>
</dbReference>
<dbReference type="AlphaFoldDB" id="A0A6C1B797"/>
<dbReference type="RefSeq" id="WP_173767629.1">
    <property type="nucleotide sequence ID" value="NZ_CP048836.1"/>
</dbReference>
<accession>A0A6C1B797</accession>
<evidence type="ECO:0000313" key="2">
    <source>
        <dbReference type="EMBL" id="QID19233.1"/>
    </source>
</evidence>
<dbReference type="Gene3D" id="3.30.530.20">
    <property type="match status" value="1"/>
</dbReference>
<dbReference type="Pfam" id="PF10604">
    <property type="entry name" value="Polyketide_cyc2"/>
    <property type="match status" value="1"/>
</dbReference>
<sequence>MTFSRIAKAGAALACAGFALGASAAGTLSVDASTLLKAPPAAVWHTVGNFGDLNWHPVIASTEIIKGKAGHAGATRKLTTQDGAVIVEEELSQDNAHRKYAYRIVESPLPVTDYVSELEVTPEGKGSRVSWRSHFKAKEGVSDADAHDAIAGIYSAGFEALQKQFAPAGH</sequence>
<dbReference type="InterPro" id="IPR023393">
    <property type="entry name" value="START-like_dom_sf"/>
</dbReference>
<dbReference type="KEGG" id="azq:G3580_17375"/>
<proteinExistence type="predicted"/>
<reference evidence="2 3" key="1">
    <citation type="submission" date="2020-02" db="EMBL/GenBank/DDBJ databases">
        <title>Nitrogenibacter mangrovi gen. nov., sp. nov. isolated from mangrove sediment, a denitrifying betaproteobacterium.</title>
        <authorList>
            <person name="Liao H."/>
            <person name="Tian Y."/>
        </authorList>
    </citation>
    <scope>NUCLEOTIDE SEQUENCE [LARGE SCALE GENOMIC DNA]</scope>
    <source>
        <strain evidence="2 3">M9-3-2</strain>
    </source>
</reference>
<organism evidence="2 3">
    <name type="scientific">Nitrogeniibacter mangrovi</name>
    <dbReference type="NCBI Taxonomy" id="2016596"/>
    <lineage>
        <taxon>Bacteria</taxon>
        <taxon>Pseudomonadati</taxon>
        <taxon>Pseudomonadota</taxon>
        <taxon>Betaproteobacteria</taxon>
        <taxon>Rhodocyclales</taxon>
        <taxon>Zoogloeaceae</taxon>
        <taxon>Nitrogeniibacter</taxon>
    </lineage>
</organism>
<keyword evidence="1" id="KW-0732">Signal</keyword>
<keyword evidence="3" id="KW-1185">Reference proteome</keyword>
<dbReference type="InterPro" id="IPR019587">
    <property type="entry name" value="Polyketide_cyclase/dehydratase"/>
</dbReference>
<feature type="chain" id="PRO_5025438673" evidence="1">
    <location>
        <begin position="25"/>
        <end position="170"/>
    </location>
</feature>
<gene>
    <name evidence="2" type="ORF">G3580_17375</name>
</gene>
<protein>
    <submittedName>
        <fullName evidence="2">SRPBCC family protein</fullName>
    </submittedName>
</protein>
<dbReference type="SUPFAM" id="SSF55961">
    <property type="entry name" value="Bet v1-like"/>
    <property type="match status" value="1"/>
</dbReference>